<accession>M6RDG8</accession>
<sequence length="135" mass="16091">MKLMRTLPLDQLRKKHDPRGEYEVIPSADKAFLTWLFFKEFDTEYSFVMTTKKIDIKPTIVNGAKVDYREKMIDHYETTRASIEQFRIYDQYYKELKNHLKNPGANYIEASKKTTALETKEVSNLEMFELPLRNL</sequence>
<evidence type="ECO:0000313" key="2">
    <source>
        <dbReference type="Proteomes" id="UP000012092"/>
    </source>
</evidence>
<organism evidence="1 2">
    <name type="scientific">Leptospira interrogans serovar Icterohaemorrhagiae str. Verdun HP</name>
    <dbReference type="NCBI Taxonomy" id="1049910"/>
    <lineage>
        <taxon>Bacteria</taxon>
        <taxon>Pseudomonadati</taxon>
        <taxon>Spirochaetota</taxon>
        <taxon>Spirochaetia</taxon>
        <taxon>Leptospirales</taxon>
        <taxon>Leptospiraceae</taxon>
        <taxon>Leptospira</taxon>
    </lineage>
</organism>
<dbReference type="EMBL" id="AHNZ02001017">
    <property type="protein sequence ID" value="EMO02624.1"/>
    <property type="molecule type" value="Genomic_DNA"/>
</dbReference>
<gene>
    <name evidence="1" type="ORF">LEP1GSC116_3921</name>
</gene>
<reference evidence="1 2" key="1">
    <citation type="submission" date="2013-01" db="EMBL/GenBank/DDBJ databases">
        <authorList>
            <person name="Harkins D.M."/>
            <person name="Durkin A.S."/>
            <person name="Brinkac L.M."/>
            <person name="Haft D.H."/>
            <person name="Selengut J.D."/>
            <person name="Sanka R."/>
            <person name="DePew J."/>
            <person name="Purushe J."/>
            <person name="Picardeau M."/>
            <person name="Werts C."/>
            <person name="Goarant C."/>
            <person name="Vinetz J.M."/>
            <person name="Sutton G.G."/>
            <person name="Nierman W.C."/>
            <person name="Fouts D.E."/>
        </authorList>
    </citation>
    <scope>NUCLEOTIDE SEQUENCE [LARGE SCALE GENOMIC DNA]</scope>
    <source>
        <strain evidence="1 2">Verdun HP</strain>
    </source>
</reference>
<name>M6RDG8_LEPIR</name>
<dbReference type="AlphaFoldDB" id="M6RDG8"/>
<evidence type="ECO:0000313" key="1">
    <source>
        <dbReference type="EMBL" id="EMO02624.1"/>
    </source>
</evidence>
<dbReference type="Proteomes" id="UP000012092">
    <property type="component" value="Unassembled WGS sequence"/>
</dbReference>
<comment type="caution">
    <text evidence="1">The sequence shown here is derived from an EMBL/GenBank/DDBJ whole genome shotgun (WGS) entry which is preliminary data.</text>
</comment>
<protein>
    <submittedName>
        <fullName evidence="1">Uncharacterized protein</fullName>
    </submittedName>
</protein>
<proteinExistence type="predicted"/>